<reference evidence="7 8" key="1">
    <citation type="submission" date="2019-09" db="EMBL/GenBank/DDBJ databases">
        <title>Genome sequence of Clostridium sp. EA1.</title>
        <authorList>
            <person name="Poehlein A."/>
            <person name="Bengelsdorf F.R."/>
            <person name="Daniel R."/>
        </authorList>
    </citation>
    <scope>NUCLEOTIDE SEQUENCE [LARGE SCALE GENOMIC DNA]</scope>
    <source>
        <strain evidence="7 8">EA1</strain>
    </source>
</reference>
<dbReference type="GO" id="GO:0003677">
    <property type="term" value="F:DNA binding"/>
    <property type="evidence" value="ECO:0007669"/>
    <property type="project" value="InterPro"/>
</dbReference>
<accession>A0A6N8I387</accession>
<dbReference type="Gene3D" id="1.10.1740.10">
    <property type="match status" value="1"/>
</dbReference>
<dbReference type="GO" id="GO:0006352">
    <property type="term" value="P:DNA-templated transcription initiation"/>
    <property type="evidence" value="ECO:0007669"/>
    <property type="project" value="InterPro"/>
</dbReference>
<keyword evidence="3" id="KW-0731">Sigma factor</keyword>
<proteinExistence type="inferred from homology"/>
<sequence>MISIIMAAIEDDDDKAFMLNLYQDYYALVRSTVYKVMRCENDIDDLVEDTFIKLIEKIPLLRTFDCCKTATYVVYTAKSVAINFIKHRDVQQKHTFYGEEADVSDELMIPEDTLEESYFHREELESLSDAVLKLPDREKDILYFKYILEKTDSEIAEDLSINPSSVREYLTRARRAAKKLMEQGENRNG</sequence>
<dbReference type="NCBIfam" id="TIGR02937">
    <property type="entry name" value="sigma70-ECF"/>
    <property type="match status" value="1"/>
</dbReference>
<dbReference type="EMBL" id="VWXL01000083">
    <property type="protein sequence ID" value="MVB12090.1"/>
    <property type="molecule type" value="Genomic_DNA"/>
</dbReference>
<dbReference type="AlphaFoldDB" id="A0A6N8I387"/>
<dbReference type="InterPro" id="IPR014284">
    <property type="entry name" value="RNA_pol_sigma-70_dom"/>
</dbReference>
<dbReference type="InterPro" id="IPR036388">
    <property type="entry name" value="WH-like_DNA-bd_sf"/>
</dbReference>
<dbReference type="OrthoDB" id="2613570at2"/>
<feature type="domain" description="RNA polymerase sigma factor 70 region 4 type 2" evidence="6">
    <location>
        <begin position="125"/>
        <end position="175"/>
    </location>
</feature>
<evidence type="ECO:0000256" key="2">
    <source>
        <dbReference type="ARBA" id="ARBA00023015"/>
    </source>
</evidence>
<dbReference type="GO" id="GO:0016987">
    <property type="term" value="F:sigma factor activity"/>
    <property type="evidence" value="ECO:0007669"/>
    <property type="project" value="UniProtKB-KW"/>
</dbReference>
<evidence type="ECO:0000256" key="3">
    <source>
        <dbReference type="ARBA" id="ARBA00023082"/>
    </source>
</evidence>
<evidence type="ECO:0000259" key="5">
    <source>
        <dbReference type="Pfam" id="PF04542"/>
    </source>
</evidence>
<dbReference type="PANTHER" id="PTHR43133:SF51">
    <property type="entry name" value="RNA POLYMERASE SIGMA FACTOR"/>
    <property type="match status" value="1"/>
</dbReference>
<dbReference type="Gene3D" id="1.10.10.10">
    <property type="entry name" value="Winged helix-like DNA-binding domain superfamily/Winged helix DNA-binding domain"/>
    <property type="match status" value="1"/>
</dbReference>
<keyword evidence="8" id="KW-1185">Reference proteome</keyword>
<protein>
    <submittedName>
        <fullName evidence="7">Sigma-70 region 2</fullName>
    </submittedName>
</protein>
<dbReference type="InterPro" id="IPR039425">
    <property type="entry name" value="RNA_pol_sigma-70-like"/>
</dbReference>
<evidence type="ECO:0000313" key="7">
    <source>
        <dbReference type="EMBL" id="MVB12090.1"/>
    </source>
</evidence>
<name>A0A6N8I387_9FIRM</name>
<evidence type="ECO:0000256" key="1">
    <source>
        <dbReference type="ARBA" id="ARBA00010641"/>
    </source>
</evidence>
<dbReference type="InterPro" id="IPR013249">
    <property type="entry name" value="RNA_pol_sigma70_r4_t2"/>
</dbReference>
<dbReference type="Pfam" id="PF08281">
    <property type="entry name" value="Sigma70_r4_2"/>
    <property type="match status" value="1"/>
</dbReference>
<dbReference type="Proteomes" id="UP000469440">
    <property type="component" value="Unassembled WGS sequence"/>
</dbReference>
<keyword evidence="4" id="KW-0804">Transcription</keyword>
<dbReference type="RefSeq" id="WP_156990995.1">
    <property type="nucleotide sequence ID" value="NZ_VWXL01000083.1"/>
</dbReference>
<keyword evidence="2" id="KW-0805">Transcription regulation</keyword>
<comment type="caution">
    <text evidence="7">The sequence shown here is derived from an EMBL/GenBank/DDBJ whole genome shotgun (WGS) entry which is preliminary data.</text>
</comment>
<evidence type="ECO:0000313" key="8">
    <source>
        <dbReference type="Proteomes" id="UP000469440"/>
    </source>
</evidence>
<evidence type="ECO:0000259" key="6">
    <source>
        <dbReference type="Pfam" id="PF08281"/>
    </source>
</evidence>
<comment type="similarity">
    <text evidence="1">Belongs to the sigma-70 factor family. ECF subfamily.</text>
</comment>
<dbReference type="InterPro" id="IPR013324">
    <property type="entry name" value="RNA_pol_sigma_r3/r4-like"/>
</dbReference>
<gene>
    <name evidence="7" type="ORF">CAFE_28210</name>
</gene>
<evidence type="ECO:0000256" key="4">
    <source>
        <dbReference type="ARBA" id="ARBA00023163"/>
    </source>
</evidence>
<dbReference type="Pfam" id="PF04542">
    <property type="entry name" value="Sigma70_r2"/>
    <property type="match status" value="1"/>
</dbReference>
<organism evidence="7 8">
    <name type="scientific">Caproicibacter fermentans</name>
    <dbReference type="NCBI Taxonomy" id="2576756"/>
    <lineage>
        <taxon>Bacteria</taxon>
        <taxon>Bacillati</taxon>
        <taxon>Bacillota</taxon>
        <taxon>Clostridia</taxon>
        <taxon>Eubacteriales</taxon>
        <taxon>Acutalibacteraceae</taxon>
        <taxon>Caproicibacter</taxon>
    </lineage>
</organism>
<dbReference type="SUPFAM" id="SSF88659">
    <property type="entry name" value="Sigma3 and sigma4 domains of RNA polymerase sigma factors"/>
    <property type="match status" value="1"/>
</dbReference>
<dbReference type="InterPro" id="IPR007627">
    <property type="entry name" value="RNA_pol_sigma70_r2"/>
</dbReference>
<feature type="domain" description="RNA polymerase sigma-70 region 2" evidence="5">
    <location>
        <begin position="21"/>
        <end position="88"/>
    </location>
</feature>
<dbReference type="InterPro" id="IPR013325">
    <property type="entry name" value="RNA_pol_sigma_r2"/>
</dbReference>
<dbReference type="SUPFAM" id="SSF88946">
    <property type="entry name" value="Sigma2 domain of RNA polymerase sigma factors"/>
    <property type="match status" value="1"/>
</dbReference>
<dbReference type="PANTHER" id="PTHR43133">
    <property type="entry name" value="RNA POLYMERASE ECF-TYPE SIGMA FACTO"/>
    <property type="match status" value="1"/>
</dbReference>
<dbReference type="CDD" id="cd06171">
    <property type="entry name" value="Sigma70_r4"/>
    <property type="match status" value="1"/>
</dbReference>